<feature type="non-terminal residue" evidence="2">
    <location>
        <position position="246"/>
    </location>
</feature>
<dbReference type="Proteomes" id="UP000235672">
    <property type="component" value="Unassembled WGS sequence"/>
</dbReference>
<evidence type="ECO:0000259" key="1">
    <source>
        <dbReference type="Pfam" id="PF06985"/>
    </source>
</evidence>
<sequence>MRLLSLQGDGGLGMTPQLLDDEIAQHRYAILSHTWGEDSDEVTFEDILEGSGRDKAGYDKIKFCAEQAARDGLQYFWVDTCCIKKSSDAELSEAINSMFRWYQGAAKCYVYLPDVSRRPDNRVKSDSPSTWELAFRKSRWFSRGWTLQELLAPNFVEFFSREKERLGDKESLKQLLNEITGIPLGALQGSTLSKFATDERMSWAAKRETKRKEDKAYSLLGIFNIHMPLIYGEGRENAFLRLKEEI</sequence>
<dbReference type="PANTHER" id="PTHR10622:SF10">
    <property type="entry name" value="HET DOMAIN-CONTAINING PROTEIN"/>
    <property type="match status" value="1"/>
</dbReference>
<dbReference type="STRING" id="1745343.A0A2J6Q5R4"/>
<feature type="domain" description="Heterokaryon incompatibility" evidence="1">
    <location>
        <begin position="28"/>
        <end position="114"/>
    </location>
</feature>
<proteinExistence type="predicted"/>
<dbReference type="OrthoDB" id="674604at2759"/>
<keyword evidence="3" id="KW-1185">Reference proteome</keyword>
<organism evidence="2 3">
    <name type="scientific">Hyaloscypha hepaticicola</name>
    <dbReference type="NCBI Taxonomy" id="2082293"/>
    <lineage>
        <taxon>Eukaryota</taxon>
        <taxon>Fungi</taxon>
        <taxon>Dikarya</taxon>
        <taxon>Ascomycota</taxon>
        <taxon>Pezizomycotina</taxon>
        <taxon>Leotiomycetes</taxon>
        <taxon>Helotiales</taxon>
        <taxon>Hyaloscyphaceae</taxon>
        <taxon>Hyaloscypha</taxon>
    </lineage>
</organism>
<gene>
    <name evidence="2" type="ORF">NA56DRAFT_571569</name>
</gene>
<evidence type="ECO:0000313" key="3">
    <source>
        <dbReference type="Proteomes" id="UP000235672"/>
    </source>
</evidence>
<name>A0A2J6Q5R4_9HELO</name>
<reference evidence="2 3" key="1">
    <citation type="submission" date="2016-05" db="EMBL/GenBank/DDBJ databases">
        <title>A degradative enzymes factory behind the ericoid mycorrhizal symbiosis.</title>
        <authorList>
            <consortium name="DOE Joint Genome Institute"/>
            <person name="Martino E."/>
            <person name="Morin E."/>
            <person name="Grelet G."/>
            <person name="Kuo A."/>
            <person name="Kohler A."/>
            <person name="Daghino S."/>
            <person name="Barry K."/>
            <person name="Choi C."/>
            <person name="Cichocki N."/>
            <person name="Clum A."/>
            <person name="Copeland A."/>
            <person name="Hainaut M."/>
            <person name="Haridas S."/>
            <person name="Labutti K."/>
            <person name="Lindquist E."/>
            <person name="Lipzen A."/>
            <person name="Khouja H.-R."/>
            <person name="Murat C."/>
            <person name="Ohm R."/>
            <person name="Olson A."/>
            <person name="Spatafora J."/>
            <person name="Veneault-Fourrey C."/>
            <person name="Henrissat B."/>
            <person name="Grigoriev I."/>
            <person name="Martin F."/>
            <person name="Perotto S."/>
        </authorList>
    </citation>
    <scope>NUCLEOTIDE SEQUENCE [LARGE SCALE GENOMIC DNA]</scope>
    <source>
        <strain evidence="2 3">UAMH 7357</strain>
    </source>
</reference>
<dbReference type="Pfam" id="PF06985">
    <property type="entry name" value="HET"/>
    <property type="match status" value="1"/>
</dbReference>
<dbReference type="AlphaFoldDB" id="A0A2J6Q5R4"/>
<dbReference type="PANTHER" id="PTHR10622">
    <property type="entry name" value="HET DOMAIN-CONTAINING PROTEIN"/>
    <property type="match status" value="1"/>
</dbReference>
<accession>A0A2J6Q5R4</accession>
<evidence type="ECO:0000313" key="2">
    <source>
        <dbReference type="EMBL" id="PMD21599.1"/>
    </source>
</evidence>
<dbReference type="EMBL" id="KZ613480">
    <property type="protein sequence ID" value="PMD21599.1"/>
    <property type="molecule type" value="Genomic_DNA"/>
</dbReference>
<protein>
    <submittedName>
        <fullName evidence="2">Heterokaryon incompatibility</fullName>
    </submittedName>
</protein>
<dbReference type="InterPro" id="IPR010730">
    <property type="entry name" value="HET"/>
</dbReference>